<evidence type="ECO:0000256" key="1">
    <source>
        <dbReference type="SAM" id="SignalP"/>
    </source>
</evidence>
<dbReference type="FunCoup" id="A0A140LH96">
    <property type="interactions" value="15"/>
</dbReference>
<gene>
    <name evidence="2" type="primary">si:ch211-113d11.5</name>
</gene>
<dbReference type="OrthoDB" id="8933333at2759"/>
<accession>A0A8M1RHN1</accession>
<sequence>MVHSAKMLVFLCALIGWSQTFPQRDVISEDKDVTDADSKKTEGKDVKLIATDVTPPVCRVVNESSECLLTCEKTTIEVTYMMSDGNGSGINHTRTFSNSFSFSKYTQYDGQDENGYYAVLLKYSGICCSDDLEVSAVDNAGNIGKCPVIVKRIQPDDSTKLAKNFGPYWA</sequence>
<proteinExistence type="predicted"/>
<dbReference type="GeneTree" id="ENSGT00840000132118"/>
<accession>A0A140LH96</accession>
<dbReference type="EMBL" id="BX005077">
    <property type="status" value="NOT_ANNOTATED_CDS"/>
    <property type="molecule type" value="Genomic_DNA"/>
</dbReference>
<dbReference type="AlphaFoldDB" id="A0A140LH96"/>
<reference evidence="2" key="1">
    <citation type="journal article" date="2013" name="Nature">
        <title>The zebrafish reference genome sequence and its relationship to the human genome.</title>
        <authorList>
            <consortium name="Genome Reference Consortium Zebrafish"/>
            <person name="Howe K."/>
            <person name="Clark M.D."/>
            <person name="Torroja C.F."/>
            <person name="Torrance J."/>
            <person name="Berthelot C."/>
            <person name="Muffato M."/>
            <person name="Collins J.E."/>
            <person name="Humphray S."/>
            <person name="McLaren K."/>
            <person name="Matthews L."/>
            <person name="McLaren S."/>
            <person name="Sealy I."/>
            <person name="Caccamo M."/>
            <person name="Churcher C."/>
            <person name="Scott C."/>
            <person name="Barrett J.C."/>
            <person name="Koch R."/>
            <person name="Rauch G.J."/>
            <person name="White S."/>
            <person name="Chow W."/>
            <person name="Kilian B."/>
            <person name="Quintais L.T."/>
            <person name="Guerra-Assuncao J.A."/>
            <person name="Zhou Y."/>
            <person name="Gu Y."/>
            <person name="Yen J."/>
            <person name="Vogel J.H."/>
            <person name="Eyre T."/>
            <person name="Redmond S."/>
            <person name="Banerjee R."/>
            <person name="Chi J."/>
            <person name="Fu B."/>
            <person name="Langley E."/>
            <person name="Maguire S.F."/>
            <person name="Laird G.K."/>
            <person name="Lloyd D."/>
            <person name="Kenyon E."/>
            <person name="Donaldson S."/>
            <person name="Sehra H."/>
            <person name="Almeida-King J."/>
            <person name="Loveland J."/>
            <person name="Trevanion S."/>
            <person name="Jones M."/>
            <person name="Quail M."/>
            <person name="Willey D."/>
            <person name="Hunt A."/>
            <person name="Burton J."/>
            <person name="Sims S."/>
            <person name="McLay K."/>
            <person name="Plumb B."/>
            <person name="Davis J."/>
            <person name="Clee C."/>
            <person name="Oliver K."/>
            <person name="Clark R."/>
            <person name="Riddle C."/>
            <person name="Elliot D."/>
            <person name="Eliott D."/>
            <person name="Threadgold G."/>
            <person name="Harden G."/>
            <person name="Ware D."/>
            <person name="Begum S."/>
            <person name="Mortimore B."/>
            <person name="Mortimer B."/>
            <person name="Kerry G."/>
            <person name="Heath P."/>
            <person name="Phillimore B."/>
            <person name="Tracey A."/>
            <person name="Corby N."/>
            <person name="Dunn M."/>
            <person name="Johnson C."/>
            <person name="Wood J."/>
            <person name="Clark S."/>
            <person name="Pelan S."/>
            <person name="Griffiths G."/>
            <person name="Smith M."/>
            <person name="Glithero R."/>
            <person name="Howden P."/>
            <person name="Barker N."/>
            <person name="Lloyd C."/>
            <person name="Stevens C."/>
            <person name="Harley J."/>
            <person name="Holt K."/>
            <person name="Panagiotidis G."/>
            <person name="Lovell J."/>
            <person name="Beasley H."/>
            <person name="Henderson C."/>
            <person name="Gordon D."/>
            <person name="Auger K."/>
            <person name="Wright D."/>
            <person name="Collins J."/>
            <person name="Raisen C."/>
            <person name="Dyer L."/>
            <person name="Leung K."/>
            <person name="Robertson L."/>
            <person name="Ambridge K."/>
            <person name="Leongamornlert D."/>
            <person name="McGuire S."/>
            <person name="Gilderthorp R."/>
            <person name="Griffiths C."/>
            <person name="Manthravadi D."/>
            <person name="Nichol S."/>
            <person name="Barker G."/>
            <person name="Whitehead S."/>
            <person name="Kay M."/>
            <person name="Brown J."/>
            <person name="Murnane C."/>
            <person name="Gray E."/>
            <person name="Humphries M."/>
            <person name="Sycamore N."/>
            <person name="Barker D."/>
            <person name="Saunders D."/>
            <person name="Wallis J."/>
            <person name="Babbage A."/>
            <person name="Hammond S."/>
            <person name="Mashreghi-Mohammadi M."/>
            <person name="Barr L."/>
            <person name="Martin S."/>
            <person name="Wray P."/>
            <person name="Ellington A."/>
            <person name="Matthews N."/>
            <person name="Ellwood M."/>
            <person name="Woodmansey R."/>
            <person name="Clark G."/>
            <person name="Cooper J."/>
            <person name="Cooper J."/>
            <person name="Tromans A."/>
            <person name="Grafham D."/>
            <person name="Skuce C."/>
            <person name="Pandian R."/>
            <person name="Andrews R."/>
            <person name="Harrison E."/>
            <person name="Kimberley A."/>
            <person name="Garnett J."/>
            <person name="Fosker N."/>
            <person name="Hall R."/>
            <person name="Garner P."/>
            <person name="Kelly D."/>
            <person name="Bird C."/>
            <person name="Palmer S."/>
            <person name="Gehring I."/>
            <person name="Berger A."/>
            <person name="Dooley C.M."/>
            <person name="Ersan-Urun Z."/>
            <person name="Eser C."/>
            <person name="Geiger H."/>
            <person name="Geisler M."/>
            <person name="Karotki L."/>
            <person name="Kirn A."/>
            <person name="Konantz J."/>
            <person name="Konantz M."/>
            <person name="Oberlander M."/>
            <person name="Rudolph-Geiger S."/>
            <person name="Teucke M."/>
            <person name="Lanz C."/>
            <person name="Raddatz G."/>
            <person name="Osoegawa K."/>
            <person name="Zhu B."/>
            <person name="Rapp A."/>
            <person name="Widaa S."/>
            <person name="Langford C."/>
            <person name="Yang F."/>
            <person name="Schuster S.C."/>
            <person name="Carter N.P."/>
            <person name="Harrow J."/>
            <person name="Ning Z."/>
            <person name="Herrero J."/>
            <person name="Searle S.M."/>
            <person name="Enright A."/>
            <person name="Geisler R."/>
            <person name="Plasterk R.H."/>
            <person name="Lee C."/>
            <person name="Westerfield M."/>
            <person name="de Jong P.J."/>
            <person name="Zon L.I."/>
            <person name="Postlethwait J.H."/>
            <person name="Nusslein-Volhard C."/>
            <person name="Hubbard T.J."/>
            <person name="Roest Crollius H."/>
            <person name="Rogers J."/>
            <person name="Stemple D.L."/>
        </authorList>
    </citation>
    <scope>NUCLEOTIDE SEQUENCE [LARGE SCALE GENOMIC DNA]</scope>
    <source>
        <strain evidence="2">Tuebingen</strain>
    </source>
</reference>
<keyword evidence="1" id="KW-0732">Signal</keyword>
<feature type="signal peptide" evidence="1">
    <location>
        <begin position="1"/>
        <end position="20"/>
    </location>
</feature>
<protein>
    <submittedName>
        <fullName evidence="2">Si:ch211-113d11.5</fullName>
    </submittedName>
</protein>
<reference evidence="2" key="2">
    <citation type="submission" date="2016-03" db="UniProtKB">
        <authorList>
            <consortium name="Ensembl"/>
        </authorList>
    </citation>
    <scope>IDENTIFICATION</scope>
    <source>
        <strain evidence="2">Tuebingen</strain>
    </source>
</reference>
<dbReference type="Ensembl" id="ENSDART00000172788.2">
    <property type="protein sequence ID" value="ENSDARP00000142628.1"/>
    <property type="gene ID" value="ENSDARG00000105411.2"/>
</dbReference>
<dbReference type="ZFIN" id="ZDB-GENE-030131-6391">
    <property type="gene designation" value="si:ch211-113d11.5"/>
</dbReference>
<feature type="chain" id="PRO_5043134526" evidence="1">
    <location>
        <begin position="21"/>
        <end position="170"/>
    </location>
</feature>
<organism evidence="2">
    <name type="scientific">Danio rerio</name>
    <name type="common">Zebrafish</name>
    <name type="synonym">Brachydanio rerio</name>
    <dbReference type="NCBI Taxonomy" id="7955"/>
    <lineage>
        <taxon>Eukaryota</taxon>
        <taxon>Metazoa</taxon>
        <taxon>Chordata</taxon>
        <taxon>Craniata</taxon>
        <taxon>Vertebrata</taxon>
        <taxon>Euteleostomi</taxon>
        <taxon>Actinopterygii</taxon>
        <taxon>Neopterygii</taxon>
        <taxon>Teleostei</taxon>
        <taxon>Ostariophysi</taxon>
        <taxon>Cypriniformes</taxon>
        <taxon>Danionidae</taxon>
        <taxon>Danioninae</taxon>
        <taxon>Danio</taxon>
    </lineage>
</organism>
<name>A0A140LH96_DANRE</name>
<dbReference type="Bgee" id="ENSDARG00000105411">
    <property type="expression patterns" value="Expressed in liver and 11 other cell types or tissues"/>
</dbReference>
<evidence type="ECO:0000313" key="2">
    <source>
        <dbReference type="Ensembl" id="ENSDARP00000142628"/>
    </source>
</evidence>